<accession>A0A413RRN7</accession>
<evidence type="ECO:0000256" key="5">
    <source>
        <dbReference type="ARBA" id="ARBA00023326"/>
    </source>
</evidence>
<dbReference type="EMBL" id="QWKP01000049">
    <property type="protein sequence ID" value="RHA44547.1"/>
    <property type="molecule type" value="Genomic_DNA"/>
</dbReference>
<evidence type="ECO:0000256" key="4">
    <source>
        <dbReference type="ARBA" id="ARBA00023295"/>
    </source>
</evidence>
<evidence type="ECO:0000259" key="6">
    <source>
        <dbReference type="PROSITE" id="PS50853"/>
    </source>
</evidence>
<dbReference type="InterPro" id="IPR003961">
    <property type="entry name" value="FN3_dom"/>
</dbReference>
<dbReference type="SUPFAM" id="SSF49384">
    <property type="entry name" value="Carbohydrate-binding domain"/>
    <property type="match status" value="1"/>
</dbReference>
<evidence type="ECO:0000259" key="7">
    <source>
        <dbReference type="PROSITE" id="PS51173"/>
    </source>
</evidence>
<evidence type="ECO:0000313" key="8">
    <source>
        <dbReference type="EMBL" id="RHA44547.1"/>
    </source>
</evidence>
<sequence length="142" mass="13967">LSSATAYSFTVKAKDGAGNVSAASAAASATTKPSGVTSSCSVKYSASSWNTGFTASIKVTNTGTTAINGWSLGFSFANGQTVTQGWSANWSQSGSNVTGSGLSWNATLAPGASTDIGFNGSHSGTNTSPTAFTVNGVTCTVA</sequence>
<evidence type="ECO:0000256" key="1">
    <source>
        <dbReference type="ARBA" id="ARBA00022801"/>
    </source>
</evidence>
<evidence type="ECO:0000256" key="2">
    <source>
        <dbReference type="ARBA" id="ARBA00023001"/>
    </source>
</evidence>
<dbReference type="InterPro" id="IPR018366">
    <property type="entry name" value="CBM2_CS"/>
</dbReference>
<dbReference type="InterPro" id="IPR008965">
    <property type="entry name" value="CBM2/CBM3_carb-bd_dom_sf"/>
</dbReference>
<dbReference type="Gene3D" id="2.60.40.10">
    <property type="entry name" value="Immunoglobulins"/>
    <property type="match status" value="1"/>
</dbReference>
<keyword evidence="3" id="KW-0119">Carbohydrate metabolism</keyword>
<dbReference type="GO" id="GO:0030245">
    <property type="term" value="P:cellulose catabolic process"/>
    <property type="evidence" value="ECO:0007669"/>
    <property type="project" value="UniProtKB-KW"/>
</dbReference>
<protein>
    <submittedName>
        <fullName evidence="8">Exoglucanase</fullName>
    </submittedName>
</protein>
<dbReference type="RefSeq" id="WP_199721438.1">
    <property type="nucleotide sequence ID" value="NZ_QWKP01000049.1"/>
</dbReference>
<dbReference type="Proteomes" id="UP000283374">
    <property type="component" value="Unassembled WGS sequence"/>
</dbReference>
<reference evidence="8 9" key="1">
    <citation type="submission" date="2018-08" db="EMBL/GenBank/DDBJ databases">
        <title>Cellulomonas rhizosphaerae sp. nov., a novel actinomycete isolated from soil.</title>
        <authorList>
            <person name="Tian Y."/>
        </authorList>
    </citation>
    <scope>NUCLEOTIDE SEQUENCE [LARGE SCALE GENOMIC DNA]</scope>
    <source>
        <strain evidence="8 9">NEAU-TCZ24</strain>
    </source>
</reference>
<feature type="domain" description="CBM2" evidence="7">
    <location>
        <begin position="33"/>
        <end position="142"/>
    </location>
</feature>
<dbReference type="GO" id="GO:0030247">
    <property type="term" value="F:polysaccharide binding"/>
    <property type="evidence" value="ECO:0007669"/>
    <property type="project" value="UniProtKB-UniRule"/>
</dbReference>
<dbReference type="InterPro" id="IPR012291">
    <property type="entry name" value="CBM2_carb-bd_dom_sf"/>
</dbReference>
<dbReference type="GO" id="GO:0004553">
    <property type="term" value="F:hydrolase activity, hydrolyzing O-glycosyl compounds"/>
    <property type="evidence" value="ECO:0007669"/>
    <property type="project" value="InterPro"/>
</dbReference>
<comment type="caution">
    <text evidence="8">The sequence shown here is derived from an EMBL/GenBank/DDBJ whole genome shotgun (WGS) entry which is preliminary data.</text>
</comment>
<keyword evidence="1" id="KW-0378">Hydrolase</keyword>
<dbReference type="PROSITE" id="PS51173">
    <property type="entry name" value="CBM2"/>
    <property type="match status" value="1"/>
</dbReference>
<evidence type="ECO:0000256" key="3">
    <source>
        <dbReference type="ARBA" id="ARBA00023277"/>
    </source>
</evidence>
<feature type="domain" description="Fibronectin type-III" evidence="6">
    <location>
        <begin position="1"/>
        <end position="34"/>
    </location>
</feature>
<dbReference type="PROSITE" id="PS00561">
    <property type="entry name" value="CBM2_A"/>
    <property type="match status" value="1"/>
</dbReference>
<dbReference type="AlphaFoldDB" id="A0A413RRN7"/>
<organism evidence="8 9">
    <name type="scientific">Cellulomonas rhizosphaerae</name>
    <dbReference type="NCBI Taxonomy" id="2293719"/>
    <lineage>
        <taxon>Bacteria</taxon>
        <taxon>Bacillati</taxon>
        <taxon>Actinomycetota</taxon>
        <taxon>Actinomycetes</taxon>
        <taxon>Micrococcales</taxon>
        <taxon>Cellulomonadaceae</taxon>
        <taxon>Cellulomonas</taxon>
    </lineage>
</organism>
<keyword evidence="2" id="KW-0136">Cellulose degradation</keyword>
<dbReference type="InterPro" id="IPR001919">
    <property type="entry name" value="CBD2"/>
</dbReference>
<keyword evidence="4" id="KW-0326">Glycosidase</keyword>
<evidence type="ECO:0000313" key="9">
    <source>
        <dbReference type="Proteomes" id="UP000283374"/>
    </source>
</evidence>
<proteinExistence type="predicted"/>
<gene>
    <name evidence="8" type="ORF">D1825_00675</name>
</gene>
<dbReference type="Pfam" id="PF00553">
    <property type="entry name" value="CBM_2"/>
    <property type="match status" value="1"/>
</dbReference>
<dbReference type="SMART" id="SM00637">
    <property type="entry name" value="CBD_II"/>
    <property type="match status" value="1"/>
</dbReference>
<dbReference type="PROSITE" id="PS50853">
    <property type="entry name" value="FN3"/>
    <property type="match status" value="1"/>
</dbReference>
<keyword evidence="9" id="KW-1185">Reference proteome</keyword>
<dbReference type="Gene3D" id="2.60.40.290">
    <property type="match status" value="1"/>
</dbReference>
<feature type="non-terminal residue" evidence="8">
    <location>
        <position position="1"/>
    </location>
</feature>
<name>A0A413RRN7_9CELL</name>
<keyword evidence="5" id="KW-0624">Polysaccharide degradation</keyword>
<dbReference type="InterPro" id="IPR013783">
    <property type="entry name" value="Ig-like_fold"/>
</dbReference>